<proteinExistence type="predicted"/>
<dbReference type="Gene3D" id="1.20.120.530">
    <property type="entry name" value="GntR ligand-binding domain-like"/>
    <property type="match status" value="1"/>
</dbReference>
<accession>A0A4R4TM35</accession>
<evidence type="ECO:0000313" key="6">
    <source>
        <dbReference type="Proteomes" id="UP000295345"/>
    </source>
</evidence>
<evidence type="ECO:0000256" key="1">
    <source>
        <dbReference type="ARBA" id="ARBA00023015"/>
    </source>
</evidence>
<reference evidence="5 6" key="1">
    <citation type="submission" date="2019-03" db="EMBL/GenBank/DDBJ databases">
        <title>Draft genome sequences of novel Actinobacteria.</title>
        <authorList>
            <person name="Sahin N."/>
            <person name="Ay H."/>
            <person name="Saygin H."/>
        </authorList>
    </citation>
    <scope>NUCLEOTIDE SEQUENCE [LARGE SCALE GENOMIC DNA]</scope>
    <source>
        <strain evidence="5 6">DSM 41900</strain>
    </source>
</reference>
<dbReference type="Pfam" id="PF00392">
    <property type="entry name" value="GntR"/>
    <property type="match status" value="1"/>
</dbReference>
<gene>
    <name evidence="5" type="ORF">E1283_03505</name>
</gene>
<dbReference type="InterPro" id="IPR036388">
    <property type="entry name" value="WH-like_DNA-bd_sf"/>
</dbReference>
<evidence type="ECO:0000256" key="2">
    <source>
        <dbReference type="ARBA" id="ARBA00023125"/>
    </source>
</evidence>
<evidence type="ECO:0000259" key="4">
    <source>
        <dbReference type="PROSITE" id="PS50949"/>
    </source>
</evidence>
<keyword evidence="6" id="KW-1185">Reference proteome</keyword>
<evidence type="ECO:0000313" key="5">
    <source>
        <dbReference type="EMBL" id="TDC79081.1"/>
    </source>
</evidence>
<dbReference type="SMART" id="SM00895">
    <property type="entry name" value="FCD"/>
    <property type="match status" value="1"/>
</dbReference>
<dbReference type="InterPro" id="IPR000524">
    <property type="entry name" value="Tscrpt_reg_HTH_GntR"/>
</dbReference>
<dbReference type="SMART" id="SM00345">
    <property type="entry name" value="HTH_GNTR"/>
    <property type="match status" value="1"/>
</dbReference>
<keyword evidence="3" id="KW-0804">Transcription</keyword>
<dbReference type="RefSeq" id="WP_132816363.1">
    <property type="nucleotide sequence ID" value="NZ_SMKI01000022.1"/>
</dbReference>
<dbReference type="Proteomes" id="UP000295345">
    <property type="component" value="Unassembled WGS sequence"/>
</dbReference>
<comment type="caution">
    <text evidence="5">The sequence shown here is derived from an EMBL/GenBank/DDBJ whole genome shotgun (WGS) entry which is preliminary data.</text>
</comment>
<feature type="domain" description="HTH gntR-type" evidence="4">
    <location>
        <begin position="18"/>
        <end position="85"/>
    </location>
</feature>
<organism evidence="5 6">
    <name type="scientific">Streptomyces hainanensis</name>
    <dbReference type="NCBI Taxonomy" id="402648"/>
    <lineage>
        <taxon>Bacteria</taxon>
        <taxon>Bacillati</taxon>
        <taxon>Actinomycetota</taxon>
        <taxon>Actinomycetes</taxon>
        <taxon>Kitasatosporales</taxon>
        <taxon>Streptomycetaceae</taxon>
        <taxon>Streptomyces</taxon>
    </lineage>
</organism>
<keyword evidence="1" id="KW-0805">Transcription regulation</keyword>
<dbReference type="OrthoDB" id="3289286at2"/>
<evidence type="ECO:0000256" key="3">
    <source>
        <dbReference type="ARBA" id="ARBA00023163"/>
    </source>
</evidence>
<dbReference type="GO" id="GO:0003677">
    <property type="term" value="F:DNA binding"/>
    <property type="evidence" value="ECO:0007669"/>
    <property type="project" value="UniProtKB-KW"/>
</dbReference>
<dbReference type="SUPFAM" id="SSF48008">
    <property type="entry name" value="GntR ligand-binding domain-like"/>
    <property type="match status" value="1"/>
</dbReference>
<dbReference type="Pfam" id="PF07729">
    <property type="entry name" value="FCD"/>
    <property type="match status" value="1"/>
</dbReference>
<dbReference type="GO" id="GO:0003700">
    <property type="term" value="F:DNA-binding transcription factor activity"/>
    <property type="evidence" value="ECO:0007669"/>
    <property type="project" value="InterPro"/>
</dbReference>
<dbReference type="InterPro" id="IPR011711">
    <property type="entry name" value="GntR_C"/>
</dbReference>
<dbReference type="EMBL" id="SMKI01000022">
    <property type="protein sequence ID" value="TDC79081.1"/>
    <property type="molecule type" value="Genomic_DNA"/>
</dbReference>
<name>A0A4R4TM35_9ACTN</name>
<dbReference type="SUPFAM" id="SSF46785">
    <property type="entry name" value="Winged helix' DNA-binding domain"/>
    <property type="match status" value="1"/>
</dbReference>
<keyword evidence="2" id="KW-0238">DNA-binding</keyword>
<sequence length="243" mass="26078">MTPQSPTTQPKTALVPRRALRDGVYDAILEKLLDGSTPPGSSLNIDSLSRELGVSQTPVREALVQMEHTGLISRTALKGYRVAPPLSAAQMTELMDARAVVEIAAVERAAPRAAELLPDLRAAHARHVLAAHQVARLRGGEGPPTGYADLRECFTADWDFHLVIIRAAGNHFLAQMAESLNAHAHRLRQSVDHGTFDTAQAVAEHAAILAAFESEDPAAPVAAMRAHLTAIDHRSHAEEDADA</sequence>
<dbReference type="Gene3D" id="1.10.10.10">
    <property type="entry name" value="Winged helix-like DNA-binding domain superfamily/Winged helix DNA-binding domain"/>
    <property type="match status" value="1"/>
</dbReference>
<dbReference type="PANTHER" id="PTHR43537">
    <property type="entry name" value="TRANSCRIPTIONAL REGULATOR, GNTR FAMILY"/>
    <property type="match status" value="1"/>
</dbReference>
<dbReference type="PANTHER" id="PTHR43537:SF24">
    <property type="entry name" value="GLUCONATE OPERON TRANSCRIPTIONAL REPRESSOR"/>
    <property type="match status" value="1"/>
</dbReference>
<dbReference type="InterPro" id="IPR036390">
    <property type="entry name" value="WH_DNA-bd_sf"/>
</dbReference>
<protein>
    <submittedName>
        <fullName evidence="5">GntR family transcriptional regulator</fullName>
    </submittedName>
</protein>
<dbReference type="InterPro" id="IPR008920">
    <property type="entry name" value="TF_FadR/GntR_C"/>
</dbReference>
<dbReference type="AlphaFoldDB" id="A0A4R4TM35"/>
<dbReference type="PROSITE" id="PS50949">
    <property type="entry name" value="HTH_GNTR"/>
    <property type="match status" value="1"/>
</dbReference>